<accession>A0AAW0IM92</accession>
<dbReference type="Proteomes" id="UP001488838">
    <property type="component" value="Unassembled WGS sequence"/>
</dbReference>
<dbReference type="AlphaFoldDB" id="A0AAW0IM92"/>
<evidence type="ECO:0000313" key="1">
    <source>
        <dbReference type="EMBL" id="KAK7815291.1"/>
    </source>
</evidence>
<reference evidence="1 2" key="1">
    <citation type="journal article" date="2023" name="bioRxiv">
        <title>Conserved and derived expression patterns and positive selection on dental genes reveal complex evolutionary context of ever-growing rodent molars.</title>
        <authorList>
            <person name="Calamari Z.T."/>
            <person name="Song A."/>
            <person name="Cohen E."/>
            <person name="Akter M."/>
            <person name="Roy R.D."/>
            <person name="Hallikas O."/>
            <person name="Christensen M.M."/>
            <person name="Li P."/>
            <person name="Marangoni P."/>
            <person name="Jernvall J."/>
            <person name="Klein O.D."/>
        </authorList>
    </citation>
    <scope>NUCLEOTIDE SEQUENCE [LARGE SCALE GENOMIC DNA]</scope>
    <source>
        <strain evidence="1">V071</strain>
    </source>
</reference>
<dbReference type="EMBL" id="JBBHLL010000114">
    <property type="protein sequence ID" value="KAK7815291.1"/>
    <property type="molecule type" value="Genomic_DNA"/>
</dbReference>
<feature type="non-terminal residue" evidence="1">
    <location>
        <position position="1"/>
    </location>
</feature>
<gene>
    <name evidence="1" type="ORF">U0070_019135</name>
</gene>
<organism evidence="1 2">
    <name type="scientific">Myodes glareolus</name>
    <name type="common">Bank vole</name>
    <name type="synonym">Clethrionomys glareolus</name>
    <dbReference type="NCBI Taxonomy" id="447135"/>
    <lineage>
        <taxon>Eukaryota</taxon>
        <taxon>Metazoa</taxon>
        <taxon>Chordata</taxon>
        <taxon>Craniata</taxon>
        <taxon>Vertebrata</taxon>
        <taxon>Euteleostomi</taxon>
        <taxon>Mammalia</taxon>
        <taxon>Eutheria</taxon>
        <taxon>Euarchontoglires</taxon>
        <taxon>Glires</taxon>
        <taxon>Rodentia</taxon>
        <taxon>Myomorpha</taxon>
        <taxon>Muroidea</taxon>
        <taxon>Cricetidae</taxon>
        <taxon>Arvicolinae</taxon>
        <taxon>Myodes</taxon>
    </lineage>
</organism>
<protein>
    <submittedName>
        <fullName evidence="1">Uncharacterized protein</fullName>
    </submittedName>
</protein>
<name>A0AAW0IM92_MYOGA</name>
<comment type="caution">
    <text evidence="1">The sequence shown here is derived from an EMBL/GenBank/DDBJ whole genome shotgun (WGS) entry which is preliminary data.</text>
</comment>
<keyword evidence="2" id="KW-1185">Reference proteome</keyword>
<dbReference type="Gene3D" id="3.30.200.20">
    <property type="entry name" value="Phosphorylase Kinase, domain 1"/>
    <property type="match status" value="1"/>
</dbReference>
<feature type="non-terminal residue" evidence="1">
    <location>
        <position position="79"/>
    </location>
</feature>
<sequence>KPLIYALGVTCPQLPGGSPLLPAPALLRQLPGFWASELVVKACCFGLLPLLQVAVVKLKNADKVFAMKILNKWEMLKRA</sequence>
<evidence type="ECO:0000313" key="2">
    <source>
        <dbReference type="Proteomes" id="UP001488838"/>
    </source>
</evidence>
<proteinExistence type="predicted"/>